<accession>A0A565B223</accession>
<dbReference type="InterPro" id="IPR000439">
    <property type="entry name" value="Ribosomal_eL15"/>
</dbReference>
<comment type="similarity">
    <text evidence="1 4">Belongs to the eukaryotic ribosomal protein eL15 family.</text>
</comment>
<organism evidence="6 7">
    <name type="scientific">Arabis nemorensis</name>
    <dbReference type="NCBI Taxonomy" id="586526"/>
    <lineage>
        <taxon>Eukaryota</taxon>
        <taxon>Viridiplantae</taxon>
        <taxon>Streptophyta</taxon>
        <taxon>Embryophyta</taxon>
        <taxon>Tracheophyta</taxon>
        <taxon>Spermatophyta</taxon>
        <taxon>Magnoliopsida</taxon>
        <taxon>eudicotyledons</taxon>
        <taxon>Gunneridae</taxon>
        <taxon>Pentapetalae</taxon>
        <taxon>rosids</taxon>
        <taxon>malvids</taxon>
        <taxon>Brassicales</taxon>
        <taxon>Brassicaceae</taxon>
        <taxon>Arabideae</taxon>
        <taxon>Arabis</taxon>
    </lineage>
</organism>
<dbReference type="InterPro" id="IPR012678">
    <property type="entry name" value="Ribosomal_uL23/eL15/eS24_sf"/>
</dbReference>
<proteinExistence type="inferred from homology"/>
<dbReference type="GO" id="GO:0022625">
    <property type="term" value="C:cytosolic large ribosomal subunit"/>
    <property type="evidence" value="ECO:0007669"/>
    <property type="project" value="TreeGrafter"/>
</dbReference>
<evidence type="ECO:0000256" key="4">
    <source>
        <dbReference type="RuleBase" id="RU000663"/>
    </source>
</evidence>
<evidence type="ECO:0000256" key="1">
    <source>
        <dbReference type="ARBA" id="ARBA00006857"/>
    </source>
</evidence>
<evidence type="ECO:0000256" key="5">
    <source>
        <dbReference type="SAM" id="MobiDB-lite"/>
    </source>
</evidence>
<dbReference type="GO" id="GO:0002181">
    <property type="term" value="P:cytoplasmic translation"/>
    <property type="evidence" value="ECO:0007669"/>
    <property type="project" value="TreeGrafter"/>
</dbReference>
<dbReference type="InterPro" id="IPR024794">
    <property type="entry name" value="Rbsml_eL15_core_dom_sf"/>
</dbReference>
<evidence type="ECO:0000313" key="7">
    <source>
        <dbReference type="Proteomes" id="UP000489600"/>
    </source>
</evidence>
<dbReference type="Gene3D" id="3.40.1120.10">
    <property type="entry name" value="Ribosomal protein l15e"/>
    <property type="match status" value="1"/>
</dbReference>
<feature type="region of interest" description="Disordered" evidence="5">
    <location>
        <begin position="1"/>
        <end position="21"/>
    </location>
</feature>
<evidence type="ECO:0000256" key="3">
    <source>
        <dbReference type="ARBA" id="ARBA00023274"/>
    </source>
</evidence>
<dbReference type="PANTHER" id="PTHR11847:SF22">
    <property type="entry name" value="LARGE RIBOSOMAL SUBUNIT PROTEIN EL15Y-RELATED"/>
    <property type="match status" value="1"/>
</dbReference>
<protein>
    <recommendedName>
        <fullName evidence="4">Ribosomal protein L15</fullName>
    </recommendedName>
</protein>
<sequence length="143" mass="16203">MGTIEDEFSRKTSMSSRQGGVPEMDVARQWARCWEYRQQPSIVCPDKAPPSSHGSTFYLVLCFTESGADLSWFFRGPPCRVRRGGRKRPVPKGIVYGKRKPTNQGVTQLKFQPSKRSVAEERAGCKLGDLRVVNELDMLYDDD</sequence>
<name>A0A565B223_9BRAS</name>
<evidence type="ECO:0000313" key="6">
    <source>
        <dbReference type="EMBL" id="VVA95403.1"/>
    </source>
</evidence>
<dbReference type="GO" id="GO:0003729">
    <property type="term" value="F:mRNA binding"/>
    <property type="evidence" value="ECO:0007669"/>
    <property type="project" value="UniProtKB-ARBA"/>
</dbReference>
<evidence type="ECO:0000256" key="2">
    <source>
        <dbReference type="ARBA" id="ARBA00022980"/>
    </source>
</evidence>
<dbReference type="AlphaFoldDB" id="A0A565B223"/>
<dbReference type="SMART" id="SM01384">
    <property type="entry name" value="Ribosomal_L15e"/>
    <property type="match status" value="1"/>
</dbReference>
<keyword evidence="3 4" id="KW-0687">Ribonucleoprotein</keyword>
<keyword evidence="2 4" id="KW-0689">Ribosomal protein</keyword>
<keyword evidence="7" id="KW-1185">Reference proteome</keyword>
<dbReference type="Proteomes" id="UP000489600">
    <property type="component" value="Unassembled WGS sequence"/>
</dbReference>
<gene>
    <name evidence="6" type="ORF">ANE_LOCUS5848</name>
</gene>
<dbReference type="EMBL" id="CABITT030000002">
    <property type="protein sequence ID" value="VVA95403.1"/>
    <property type="molecule type" value="Genomic_DNA"/>
</dbReference>
<reference evidence="6" key="1">
    <citation type="submission" date="2019-07" db="EMBL/GenBank/DDBJ databases">
        <authorList>
            <person name="Dittberner H."/>
        </authorList>
    </citation>
    <scope>NUCLEOTIDE SEQUENCE [LARGE SCALE GENOMIC DNA]</scope>
</reference>
<dbReference type="SUPFAM" id="SSF54189">
    <property type="entry name" value="Ribosomal proteins S24e, L23 and L15e"/>
    <property type="match status" value="1"/>
</dbReference>
<comment type="caution">
    <text evidence="6">The sequence shown here is derived from an EMBL/GenBank/DDBJ whole genome shotgun (WGS) entry which is preliminary data.</text>
</comment>
<dbReference type="PANTHER" id="PTHR11847">
    <property type="entry name" value="RIBOSOMAL PROTEIN L15"/>
    <property type="match status" value="1"/>
</dbReference>
<dbReference type="GO" id="GO:0003735">
    <property type="term" value="F:structural constituent of ribosome"/>
    <property type="evidence" value="ECO:0007669"/>
    <property type="project" value="InterPro"/>
</dbReference>
<dbReference type="OrthoDB" id="10255148at2759"/>
<dbReference type="Pfam" id="PF00827">
    <property type="entry name" value="Ribosomal_L15e"/>
    <property type="match status" value="1"/>
</dbReference>